<dbReference type="Proteomes" id="UP000774804">
    <property type="component" value="Unassembled WGS sequence"/>
</dbReference>
<evidence type="ECO:0000313" key="4">
    <source>
        <dbReference type="EMBL" id="KAG2931802.1"/>
    </source>
</evidence>
<evidence type="ECO:0000313" key="8">
    <source>
        <dbReference type="Proteomes" id="UP000251314"/>
    </source>
</evidence>
<comment type="caution">
    <text evidence="7">The sequence shown here is derived from an EMBL/GenBank/DDBJ whole genome shotgun (WGS) entry which is preliminary data.</text>
</comment>
<dbReference type="EMBL" id="RCMG01000323">
    <property type="protein sequence ID" value="KAG2856650.1"/>
    <property type="molecule type" value="Genomic_DNA"/>
</dbReference>
<evidence type="ECO:0000313" key="7">
    <source>
        <dbReference type="EMBL" id="RAW31889.1"/>
    </source>
</evidence>
<dbReference type="EMBL" id="RCMV01000243">
    <property type="protein sequence ID" value="KAG3220870.1"/>
    <property type="molecule type" value="Genomic_DNA"/>
</dbReference>
<dbReference type="EMBL" id="RCML01000375">
    <property type="protein sequence ID" value="KAG2978985.1"/>
    <property type="molecule type" value="Genomic_DNA"/>
</dbReference>
<protein>
    <submittedName>
        <fullName evidence="7">Uncharacterized protein</fullName>
    </submittedName>
</protein>
<evidence type="ECO:0000313" key="2">
    <source>
        <dbReference type="EMBL" id="KAG2856650.1"/>
    </source>
</evidence>
<sequence length="91" mass="10295">MQVTVDLKRATSKQARFTNRPCTLRLQLAHEEDRKTCQNITREASIRGFSTIFVGTMLHAVVSTNGVRSRASLASGKLPDKTQDKTSRYRR</sequence>
<evidence type="ECO:0000313" key="3">
    <source>
        <dbReference type="EMBL" id="KAG2921845.1"/>
    </source>
</evidence>
<dbReference type="Proteomes" id="UP000735874">
    <property type="component" value="Unassembled WGS sequence"/>
</dbReference>
<accession>A0A329S5I7</accession>
<dbReference type="VEuPathDB" id="FungiDB:PC110_g11775"/>
<gene>
    <name evidence="7" type="ORF">PC110_g11775</name>
    <name evidence="2" type="ORF">PC113_g11375</name>
    <name evidence="3" type="ORF">PC115_g9404</name>
    <name evidence="4" type="ORF">PC117_g13333</name>
    <name evidence="5" type="ORF">PC118_g11987</name>
    <name evidence="6" type="ORF">PC129_g8374</name>
</gene>
<reference evidence="7 8" key="1">
    <citation type="submission" date="2018-01" db="EMBL/GenBank/DDBJ databases">
        <title>Draft genome of the strawberry crown rot pathogen Phytophthora cactorum.</title>
        <authorList>
            <person name="Armitage A.D."/>
            <person name="Lysoe E."/>
            <person name="Nellist C.F."/>
            <person name="Harrison R.J."/>
            <person name="Brurberg M.B."/>
        </authorList>
    </citation>
    <scope>NUCLEOTIDE SEQUENCE [LARGE SCALE GENOMIC DNA]</scope>
    <source>
        <strain evidence="7 8">10300</strain>
    </source>
</reference>
<dbReference type="AlphaFoldDB" id="A0A329S5I7"/>
<dbReference type="EMBL" id="RCMK01000388">
    <property type="protein sequence ID" value="KAG2931802.1"/>
    <property type="molecule type" value="Genomic_DNA"/>
</dbReference>
<reference evidence="2" key="2">
    <citation type="submission" date="2018-10" db="EMBL/GenBank/DDBJ databases">
        <title>Effector identification in a new, highly contiguous assembly of the strawberry crown rot pathogen Phytophthora cactorum.</title>
        <authorList>
            <person name="Armitage A.D."/>
            <person name="Nellist C.F."/>
            <person name="Bates H."/>
            <person name="Vickerstaff R.J."/>
            <person name="Harrison R.J."/>
        </authorList>
    </citation>
    <scope>NUCLEOTIDE SEQUENCE</scope>
    <source>
        <strain evidence="2">15-7</strain>
        <strain evidence="3">4032</strain>
        <strain evidence="4">4040</strain>
        <strain evidence="5">P415</strain>
        <strain evidence="6">P421</strain>
    </source>
</reference>
<dbReference type="Proteomes" id="UP000697107">
    <property type="component" value="Unassembled WGS sequence"/>
</dbReference>
<evidence type="ECO:0000313" key="5">
    <source>
        <dbReference type="EMBL" id="KAG2978985.1"/>
    </source>
</evidence>
<keyword evidence="8" id="KW-1185">Reference proteome</keyword>
<proteinExistence type="predicted"/>
<dbReference type="Proteomes" id="UP000736787">
    <property type="component" value="Unassembled WGS sequence"/>
</dbReference>
<dbReference type="EMBL" id="RCMI01000258">
    <property type="protein sequence ID" value="KAG2921845.1"/>
    <property type="molecule type" value="Genomic_DNA"/>
</dbReference>
<dbReference type="OrthoDB" id="10311568at2759"/>
<evidence type="ECO:0000313" key="6">
    <source>
        <dbReference type="EMBL" id="KAG3220870.1"/>
    </source>
</evidence>
<dbReference type="EMBL" id="MJFZ01000302">
    <property type="protein sequence ID" value="RAW31889.1"/>
    <property type="molecule type" value="Genomic_DNA"/>
</dbReference>
<dbReference type="Proteomes" id="UP000760860">
    <property type="component" value="Unassembled WGS sequence"/>
</dbReference>
<organism evidence="7 8">
    <name type="scientific">Phytophthora cactorum</name>
    <dbReference type="NCBI Taxonomy" id="29920"/>
    <lineage>
        <taxon>Eukaryota</taxon>
        <taxon>Sar</taxon>
        <taxon>Stramenopiles</taxon>
        <taxon>Oomycota</taxon>
        <taxon>Peronosporomycetes</taxon>
        <taxon>Peronosporales</taxon>
        <taxon>Peronosporaceae</taxon>
        <taxon>Phytophthora</taxon>
    </lineage>
</organism>
<feature type="region of interest" description="Disordered" evidence="1">
    <location>
        <begin position="69"/>
        <end position="91"/>
    </location>
</feature>
<evidence type="ECO:0000256" key="1">
    <source>
        <dbReference type="SAM" id="MobiDB-lite"/>
    </source>
</evidence>
<name>A0A329S5I7_9STRA</name>
<dbReference type="Proteomes" id="UP000251314">
    <property type="component" value="Unassembled WGS sequence"/>
</dbReference>
<feature type="compositionally biased region" description="Basic and acidic residues" evidence="1">
    <location>
        <begin position="78"/>
        <end position="91"/>
    </location>
</feature>